<dbReference type="eggNOG" id="COG3206">
    <property type="taxonomic scope" value="Bacteria"/>
</dbReference>
<evidence type="ECO:0000256" key="7">
    <source>
        <dbReference type="SAM" id="Coils"/>
    </source>
</evidence>
<dbReference type="InterPro" id="IPR027417">
    <property type="entry name" value="P-loop_NTPase"/>
</dbReference>
<dbReference type="RefSeq" id="WP_013016231.1">
    <property type="nucleotide sequence ID" value="NC_013947.1"/>
</dbReference>
<evidence type="ECO:0000313" key="12">
    <source>
        <dbReference type="Proteomes" id="UP000000844"/>
    </source>
</evidence>
<feature type="compositionally biased region" description="Basic residues" evidence="8">
    <location>
        <begin position="521"/>
        <end position="530"/>
    </location>
</feature>
<dbReference type="EMBL" id="CP001778">
    <property type="protein sequence ID" value="ADD40660.1"/>
    <property type="molecule type" value="Genomic_DNA"/>
</dbReference>
<evidence type="ECO:0000256" key="3">
    <source>
        <dbReference type="ARBA" id="ARBA00022475"/>
    </source>
</evidence>
<gene>
    <name evidence="11" type="ordered locus">Snas_0949</name>
</gene>
<feature type="domain" description="Polysaccharide chain length determinant N-terminal" evidence="10">
    <location>
        <begin position="11"/>
        <end position="95"/>
    </location>
</feature>
<keyword evidence="4 9" id="KW-0812">Transmembrane</keyword>
<evidence type="ECO:0000313" key="11">
    <source>
        <dbReference type="EMBL" id="ADD40660.1"/>
    </source>
</evidence>
<organism evidence="11 12">
    <name type="scientific">Stackebrandtia nassauensis (strain DSM 44728 / CIP 108903 / NRRL B-16338 / NBRC 102104 / LLR-40K-21)</name>
    <dbReference type="NCBI Taxonomy" id="446470"/>
    <lineage>
        <taxon>Bacteria</taxon>
        <taxon>Bacillati</taxon>
        <taxon>Actinomycetota</taxon>
        <taxon>Actinomycetes</taxon>
        <taxon>Glycomycetales</taxon>
        <taxon>Glycomycetaceae</taxon>
        <taxon>Stackebrandtia</taxon>
    </lineage>
</organism>
<comment type="subcellular location">
    <subcellularLocation>
        <location evidence="1">Cell membrane</location>
        <topology evidence="1">Multi-pass membrane protein</topology>
    </subcellularLocation>
</comment>
<dbReference type="AlphaFoldDB" id="D3Q951"/>
<feature type="transmembrane region" description="Helical" evidence="9">
    <location>
        <begin position="241"/>
        <end position="262"/>
    </location>
</feature>
<dbReference type="HOGENOM" id="CLU_475420_0_0_11"/>
<dbReference type="Pfam" id="PF02706">
    <property type="entry name" value="Wzz"/>
    <property type="match status" value="1"/>
</dbReference>
<dbReference type="SUPFAM" id="SSF52540">
    <property type="entry name" value="P-loop containing nucleoside triphosphate hydrolases"/>
    <property type="match status" value="1"/>
</dbReference>
<dbReference type="Gene3D" id="3.40.50.300">
    <property type="entry name" value="P-loop containing nucleotide triphosphate hydrolases"/>
    <property type="match status" value="1"/>
</dbReference>
<name>D3Q951_STANL</name>
<dbReference type="Proteomes" id="UP000000844">
    <property type="component" value="Chromosome"/>
</dbReference>
<sequence>MDAVTSSPGTSLGDLADSARRHRWLLVGATLLGVAAAGAYALIVPREYISTTSVLVQPTGAEESAVTGQRSKSEINLDTEAQLVTSTDVATIAADSLNDNDPVALSEQVVASVPANTSILEIGFVADEPAAARNGARAFAAAYLTHRAETARDRLSEQIDGAESDLSRLHAERRKLVERLDKMDSSDPDFAEAKKDRELVDGEIAELSANSGRWRAAAESVGSGRIISAARVPTAATSPHLATVLAAGALLGLLAGIGAVAFRRRFSVRLWSAADLPRRCGVDVLAAVPASAVPRGDDVFPAFGPPGRVFGKIRNEVAAALDGTAGIVIVAGVVPGSASSVVTANLAAAMARAGDNATVVSTHAAGPITVTSQLDTLAVPGLSDVLADRDELSAATHRAARYPTLDVIGPGGCATAAGPSREAMSELYTRLRDQSSYVVVDAAPMAVTAQAQSLATDADAVVLAVECGHDTARDVAEAVQAVRRVGARLLGAVVLPRQPSPRVDPLEVPSTEASHEDGKRRTPRPRRAGRRPAGDDTPTESLPRIEDEPVPAATASGDNDD</sequence>
<evidence type="ECO:0000256" key="9">
    <source>
        <dbReference type="SAM" id="Phobius"/>
    </source>
</evidence>
<evidence type="ECO:0000256" key="2">
    <source>
        <dbReference type="ARBA" id="ARBA00006683"/>
    </source>
</evidence>
<accession>D3Q951</accession>
<evidence type="ECO:0000259" key="10">
    <source>
        <dbReference type="Pfam" id="PF02706"/>
    </source>
</evidence>
<protein>
    <submittedName>
        <fullName evidence="11">Lipopolysaccharide biosynthesis protein</fullName>
    </submittedName>
</protein>
<feature type="transmembrane region" description="Helical" evidence="9">
    <location>
        <begin position="24"/>
        <end position="43"/>
    </location>
</feature>
<evidence type="ECO:0000256" key="8">
    <source>
        <dbReference type="SAM" id="MobiDB-lite"/>
    </source>
</evidence>
<dbReference type="STRING" id="446470.Snas_0949"/>
<evidence type="ECO:0000256" key="6">
    <source>
        <dbReference type="ARBA" id="ARBA00023136"/>
    </source>
</evidence>
<feature type="region of interest" description="Disordered" evidence="8">
    <location>
        <begin position="498"/>
        <end position="561"/>
    </location>
</feature>
<evidence type="ECO:0000256" key="1">
    <source>
        <dbReference type="ARBA" id="ARBA00004651"/>
    </source>
</evidence>
<keyword evidence="5 9" id="KW-1133">Transmembrane helix</keyword>
<evidence type="ECO:0000256" key="5">
    <source>
        <dbReference type="ARBA" id="ARBA00022989"/>
    </source>
</evidence>
<reference evidence="11 12" key="1">
    <citation type="journal article" date="2009" name="Stand. Genomic Sci.">
        <title>Complete genome sequence of Stackebrandtia nassauensis type strain (LLR-40K-21).</title>
        <authorList>
            <person name="Munk C."/>
            <person name="Lapidus A."/>
            <person name="Copeland A."/>
            <person name="Jando M."/>
            <person name="Mayilraj S."/>
            <person name="Glavina Del Rio T."/>
            <person name="Nolan M."/>
            <person name="Chen F."/>
            <person name="Lucas S."/>
            <person name="Tice H."/>
            <person name="Cheng J.F."/>
            <person name="Han C."/>
            <person name="Detter J.C."/>
            <person name="Bruce D."/>
            <person name="Goodwin L."/>
            <person name="Chain P."/>
            <person name="Pitluck S."/>
            <person name="Goker M."/>
            <person name="Ovchinikova G."/>
            <person name="Pati A."/>
            <person name="Ivanova N."/>
            <person name="Mavromatis K."/>
            <person name="Chen A."/>
            <person name="Palaniappan K."/>
            <person name="Land M."/>
            <person name="Hauser L."/>
            <person name="Chang Y.J."/>
            <person name="Jeffries C.D."/>
            <person name="Bristow J."/>
            <person name="Eisen J.A."/>
            <person name="Markowitz V."/>
            <person name="Hugenholtz P."/>
            <person name="Kyrpides N.C."/>
            <person name="Klenk H.P."/>
        </authorList>
    </citation>
    <scope>NUCLEOTIDE SEQUENCE [LARGE SCALE GENOMIC DNA]</scope>
    <source>
        <strain evidence="12">DSM 44728 / CIP 108903 / NRRL B-16338 / NBRC 102104 / LLR-40K-21</strain>
    </source>
</reference>
<keyword evidence="7" id="KW-0175">Coiled coil</keyword>
<dbReference type="InterPro" id="IPR003856">
    <property type="entry name" value="LPS_length_determ_N"/>
</dbReference>
<keyword evidence="12" id="KW-1185">Reference proteome</keyword>
<evidence type="ECO:0000256" key="4">
    <source>
        <dbReference type="ARBA" id="ARBA00022692"/>
    </source>
</evidence>
<dbReference type="OrthoDB" id="5171097at2"/>
<dbReference type="PANTHER" id="PTHR32309:SF31">
    <property type="entry name" value="CAPSULAR EXOPOLYSACCHARIDE FAMILY"/>
    <property type="match status" value="1"/>
</dbReference>
<dbReference type="eggNOG" id="COG0489">
    <property type="taxonomic scope" value="Bacteria"/>
</dbReference>
<dbReference type="GO" id="GO:0005886">
    <property type="term" value="C:plasma membrane"/>
    <property type="evidence" value="ECO:0007669"/>
    <property type="project" value="UniProtKB-SubCell"/>
</dbReference>
<proteinExistence type="inferred from homology"/>
<dbReference type="PANTHER" id="PTHR32309">
    <property type="entry name" value="TYROSINE-PROTEIN KINASE"/>
    <property type="match status" value="1"/>
</dbReference>
<feature type="coiled-coil region" evidence="7">
    <location>
        <begin position="145"/>
        <end position="179"/>
    </location>
</feature>
<keyword evidence="3" id="KW-1003">Cell membrane</keyword>
<dbReference type="InterPro" id="IPR050445">
    <property type="entry name" value="Bact_polysacc_biosynth/exp"/>
</dbReference>
<dbReference type="KEGG" id="sna:Snas_0949"/>
<keyword evidence="6 9" id="KW-0472">Membrane</keyword>
<comment type="similarity">
    <text evidence="2">Belongs to the CpsC/CapA family.</text>
</comment>